<sequence length="311" mass="34995">MIFLSFVEYAIEISGLTKKFGDFIAVDHLDLKVYKGEIFGLLGPNGAGKTTTIRMLCGLMAPTEGSIKILGYNIPEQRNEAIRKIGYMAQRFSLYEDLTVYENMEFYGRLYGLKGSLLRERILKLLDFLELSEFKDRLAGKLSGGMKQRLALGVALIHNPSLLILDEPTAGVDPSLRRAFWNYFRSLNKEGTTILVTTHYMDEAENCDRIGLMSKGKLIAIGSPRELKRKAFGGDVIELKIKGDIDSLPLKILETRKENDITIVRAVLNDISKELPNIFNLLDSYNIKLISVEPINISLEEVFIKLLGEIP</sequence>
<gene>
    <name evidence="10" type="ORF">DSO09_03470</name>
    <name evidence="9" type="ORF">EF809_06090</name>
</gene>
<dbReference type="Pfam" id="PF00005">
    <property type="entry name" value="ABC_tran"/>
    <property type="match status" value="1"/>
</dbReference>
<organism evidence="9 11">
    <name type="scientific">Thermoproteota archaeon</name>
    <dbReference type="NCBI Taxonomy" id="2056631"/>
    <lineage>
        <taxon>Archaea</taxon>
        <taxon>Thermoproteota</taxon>
    </lineage>
</organism>
<dbReference type="GO" id="GO:0016887">
    <property type="term" value="F:ATP hydrolysis activity"/>
    <property type="evidence" value="ECO:0007669"/>
    <property type="project" value="InterPro"/>
</dbReference>
<dbReference type="SUPFAM" id="SSF52540">
    <property type="entry name" value="P-loop containing nucleoside triphosphate hydrolases"/>
    <property type="match status" value="1"/>
</dbReference>
<keyword evidence="2" id="KW-0813">Transport</keyword>
<dbReference type="SMART" id="SM00382">
    <property type="entry name" value="AAA"/>
    <property type="match status" value="1"/>
</dbReference>
<dbReference type="FunFam" id="3.40.50.300:FF:000335">
    <property type="entry name" value="ATP binding cassette subfamily A member 5"/>
    <property type="match status" value="1"/>
</dbReference>
<reference evidence="9 11" key="2">
    <citation type="journal article" date="2019" name="Nat. Microbiol.">
        <title>Wide diversity of methane and short-chain alkane metabolisms in uncultured archaea.</title>
        <authorList>
            <person name="Borrel G."/>
            <person name="Adam P.S."/>
            <person name="McKay L.J."/>
            <person name="Chen L.X."/>
            <person name="Sierra-Garcia I.N."/>
            <person name="Sieber C.M."/>
            <person name="Letourneur Q."/>
            <person name="Ghozlane A."/>
            <person name="Andersen G.L."/>
            <person name="Li W.J."/>
            <person name="Hallam S.J."/>
            <person name="Muyzer G."/>
            <person name="de Oliveira V.M."/>
            <person name="Inskeep W.P."/>
            <person name="Banfield J.F."/>
            <person name="Gribaldo S."/>
        </authorList>
    </citation>
    <scope>NUCLEOTIDE SEQUENCE [LARGE SCALE GENOMIC DNA]</scope>
    <source>
        <strain evidence="9">Verst-YHS</strain>
    </source>
</reference>
<dbReference type="Gene3D" id="3.40.50.300">
    <property type="entry name" value="P-loop containing nucleotide triphosphate hydrolases"/>
    <property type="match status" value="1"/>
</dbReference>
<keyword evidence="6" id="KW-1133">Transmembrane helix</keyword>
<evidence type="ECO:0000256" key="1">
    <source>
        <dbReference type="ARBA" id="ARBA00004141"/>
    </source>
</evidence>
<dbReference type="PROSITE" id="PS50893">
    <property type="entry name" value="ABC_TRANSPORTER_2"/>
    <property type="match status" value="1"/>
</dbReference>
<evidence type="ECO:0000259" key="8">
    <source>
        <dbReference type="PROSITE" id="PS50893"/>
    </source>
</evidence>
<dbReference type="PROSITE" id="PS00211">
    <property type="entry name" value="ABC_TRANSPORTER_1"/>
    <property type="match status" value="1"/>
</dbReference>
<comment type="caution">
    <text evidence="9">The sequence shown here is derived from an EMBL/GenBank/DDBJ whole genome shotgun (WGS) entry which is preliminary data.</text>
</comment>
<dbReference type="PANTHER" id="PTHR43038:SF8">
    <property type="entry name" value="ABC-TYPE MULTIDRUG TRANSPORT SYSTEM, ATPASE COMPONENT"/>
    <property type="match status" value="1"/>
</dbReference>
<keyword evidence="3" id="KW-0812">Transmembrane</keyword>
<evidence type="ECO:0000256" key="6">
    <source>
        <dbReference type="ARBA" id="ARBA00022989"/>
    </source>
</evidence>
<evidence type="ECO:0000313" key="10">
    <source>
        <dbReference type="EMBL" id="TDA38914.1"/>
    </source>
</evidence>
<dbReference type="EMBL" id="QNVI01000041">
    <property type="protein sequence ID" value="TDA38914.1"/>
    <property type="molecule type" value="Genomic_DNA"/>
</dbReference>
<comment type="subcellular location">
    <subcellularLocation>
        <location evidence="1">Membrane</location>
        <topology evidence="1">Multi-pass membrane protein</topology>
    </subcellularLocation>
</comment>
<dbReference type="EMBL" id="RXIH01000046">
    <property type="protein sequence ID" value="RZN55290.1"/>
    <property type="molecule type" value="Genomic_DNA"/>
</dbReference>
<keyword evidence="7" id="KW-0472">Membrane</keyword>
<evidence type="ECO:0000256" key="7">
    <source>
        <dbReference type="ARBA" id="ARBA00023136"/>
    </source>
</evidence>
<protein>
    <submittedName>
        <fullName evidence="9">ABC transporter ATP-binding protein</fullName>
    </submittedName>
</protein>
<dbReference type="Proteomes" id="UP000316080">
    <property type="component" value="Unassembled WGS sequence"/>
</dbReference>
<evidence type="ECO:0000256" key="3">
    <source>
        <dbReference type="ARBA" id="ARBA00022692"/>
    </source>
</evidence>
<feature type="domain" description="ABC transporter" evidence="8">
    <location>
        <begin position="11"/>
        <end position="240"/>
    </location>
</feature>
<evidence type="ECO:0000256" key="5">
    <source>
        <dbReference type="ARBA" id="ARBA00022840"/>
    </source>
</evidence>
<evidence type="ECO:0000313" key="9">
    <source>
        <dbReference type="EMBL" id="RZN55290.1"/>
    </source>
</evidence>
<dbReference type="GO" id="GO:0005524">
    <property type="term" value="F:ATP binding"/>
    <property type="evidence" value="ECO:0007669"/>
    <property type="project" value="UniProtKB-KW"/>
</dbReference>
<evidence type="ECO:0000256" key="4">
    <source>
        <dbReference type="ARBA" id="ARBA00022741"/>
    </source>
</evidence>
<evidence type="ECO:0000256" key="2">
    <source>
        <dbReference type="ARBA" id="ARBA00022448"/>
    </source>
</evidence>
<evidence type="ECO:0000313" key="12">
    <source>
        <dbReference type="Proteomes" id="UP000317265"/>
    </source>
</evidence>
<dbReference type="Proteomes" id="UP000317265">
    <property type="component" value="Unassembled WGS sequence"/>
</dbReference>
<dbReference type="InterPro" id="IPR017871">
    <property type="entry name" value="ABC_transporter-like_CS"/>
</dbReference>
<dbReference type="InterPro" id="IPR003439">
    <property type="entry name" value="ABC_transporter-like_ATP-bd"/>
</dbReference>
<dbReference type="InterPro" id="IPR027417">
    <property type="entry name" value="P-loop_NTPase"/>
</dbReference>
<evidence type="ECO:0000313" key="11">
    <source>
        <dbReference type="Proteomes" id="UP000316080"/>
    </source>
</evidence>
<proteinExistence type="predicted"/>
<accession>A0A520KE56</accession>
<name>A0A520KE56_9CREN</name>
<keyword evidence="5 9" id="KW-0067">ATP-binding</keyword>
<dbReference type="InterPro" id="IPR003593">
    <property type="entry name" value="AAA+_ATPase"/>
</dbReference>
<dbReference type="GO" id="GO:0016020">
    <property type="term" value="C:membrane"/>
    <property type="evidence" value="ECO:0007669"/>
    <property type="project" value="UniProtKB-SubCell"/>
</dbReference>
<keyword evidence="4" id="KW-0547">Nucleotide-binding</keyword>
<dbReference type="AlphaFoldDB" id="A0A520KE56"/>
<reference evidence="10 12" key="1">
    <citation type="journal article" date="2019" name="Nat. Microbiol.">
        <title>Expanding anaerobic alkane metabolism in the domain of Archaea.</title>
        <authorList>
            <person name="Wang Y."/>
            <person name="Wegener G."/>
            <person name="Hou J."/>
            <person name="Wang F."/>
            <person name="Xiao X."/>
        </authorList>
    </citation>
    <scope>NUCLEOTIDE SEQUENCE [LARGE SCALE GENOMIC DNA]</scope>
    <source>
        <strain evidence="10">WYZ-LMO11</strain>
    </source>
</reference>
<dbReference type="PANTHER" id="PTHR43038">
    <property type="entry name" value="ATP-BINDING CASSETTE, SUB-FAMILY H, MEMBER 1"/>
    <property type="match status" value="1"/>
</dbReference>